<reference evidence="2 3" key="1">
    <citation type="journal article" date="2024" name="BMC Genomics">
        <title>De novo assembly and annotation of Popillia japonica's genome with initial clues to its potential as an invasive pest.</title>
        <authorList>
            <person name="Cucini C."/>
            <person name="Boschi S."/>
            <person name="Funari R."/>
            <person name="Cardaioli E."/>
            <person name="Iannotti N."/>
            <person name="Marturano G."/>
            <person name="Paoli F."/>
            <person name="Bruttini M."/>
            <person name="Carapelli A."/>
            <person name="Frati F."/>
            <person name="Nardi F."/>
        </authorList>
    </citation>
    <scope>NUCLEOTIDE SEQUENCE [LARGE SCALE GENOMIC DNA]</scope>
    <source>
        <strain evidence="2">DMR45628</strain>
    </source>
</reference>
<sequence>MLVIGVVYARLNFHRKLNTLTVPGWMLAGGTDRYVSDANLTTLRKLRGGSNHSIWLLRTEGAFHLPKAVLVLTFLEYPIGCRIAQYRSTETATKQKIEMVHNTTNKDTVNRQAYRFDGNPTDAMMANGIPNSPTRKSAAANDTM</sequence>
<evidence type="ECO:0000256" key="1">
    <source>
        <dbReference type="SAM" id="MobiDB-lite"/>
    </source>
</evidence>
<protein>
    <submittedName>
        <fullName evidence="2">Uncharacterized protein</fullName>
    </submittedName>
</protein>
<name>A0AAW1JY60_POPJA</name>
<keyword evidence="3" id="KW-1185">Reference proteome</keyword>
<dbReference type="Proteomes" id="UP001458880">
    <property type="component" value="Unassembled WGS sequence"/>
</dbReference>
<evidence type="ECO:0000313" key="3">
    <source>
        <dbReference type="Proteomes" id="UP001458880"/>
    </source>
</evidence>
<dbReference type="AlphaFoldDB" id="A0AAW1JY60"/>
<proteinExistence type="predicted"/>
<gene>
    <name evidence="2" type="ORF">QE152_g26803</name>
</gene>
<comment type="caution">
    <text evidence="2">The sequence shown here is derived from an EMBL/GenBank/DDBJ whole genome shotgun (WGS) entry which is preliminary data.</text>
</comment>
<dbReference type="EMBL" id="JASPKY010000317">
    <property type="protein sequence ID" value="KAK9709077.1"/>
    <property type="molecule type" value="Genomic_DNA"/>
</dbReference>
<accession>A0AAW1JY60</accession>
<feature type="compositionally biased region" description="Polar residues" evidence="1">
    <location>
        <begin position="129"/>
        <end position="144"/>
    </location>
</feature>
<organism evidence="2 3">
    <name type="scientific">Popillia japonica</name>
    <name type="common">Japanese beetle</name>
    <dbReference type="NCBI Taxonomy" id="7064"/>
    <lineage>
        <taxon>Eukaryota</taxon>
        <taxon>Metazoa</taxon>
        <taxon>Ecdysozoa</taxon>
        <taxon>Arthropoda</taxon>
        <taxon>Hexapoda</taxon>
        <taxon>Insecta</taxon>
        <taxon>Pterygota</taxon>
        <taxon>Neoptera</taxon>
        <taxon>Endopterygota</taxon>
        <taxon>Coleoptera</taxon>
        <taxon>Polyphaga</taxon>
        <taxon>Scarabaeiformia</taxon>
        <taxon>Scarabaeidae</taxon>
        <taxon>Rutelinae</taxon>
        <taxon>Popillia</taxon>
    </lineage>
</organism>
<evidence type="ECO:0000313" key="2">
    <source>
        <dbReference type="EMBL" id="KAK9709077.1"/>
    </source>
</evidence>
<feature type="region of interest" description="Disordered" evidence="1">
    <location>
        <begin position="125"/>
        <end position="144"/>
    </location>
</feature>